<comment type="cofactor">
    <cofactor evidence="9">
        <name>Mg(2+)</name>
        <dbReference type="ChEBI" id="CHEBI:18420"/>
    </cofactor>
</comment>
<dbReference type="CDD" id="cd00593">
    <property type="entry name" value="RIBOc"/>
    <property type="match status" value="1"/>
</dbReference>
<dbReference type="PROSITE" id="PS50142">
    <property type="entry name" value="RNASE_3_2"/>
    <property type="match status" value="1"/>
</dbReference>
<dbReference type="EMBL" id="CP059851">
    <property type="protein sequence ID" value="QMW23630.1"/>
    <property type="molecule type" value="Genomic_DNA"/>
</dbReference>
<dbReference type="SMART" id="SM00535">
    <property type="entry name" value="RIBOc"/>
    <property type="match status" value="1"/>
</dbReference>
<evidence type="ECO:0000256" key="2">
    <source>
        <dbReference type="ARBA" id="ARBA00010183"/>
    </source>
</evidence>
<evidence type="ECO:0000256" key="9">
    <source>
        <dbReference type="HAMAP-Rule" id="MF_00104"/>
    </source>
</evidence>
<feature type="compositionally biased region" description="Basic and acidic residues" evidence="10">
    <location>
        <begin position="201"/>
        <end position="211"/>
    </location>
</feature>
<dbReference type="InterPro" id="IPR011907">
    <property type="entry name" value="RNase_III"/>
</dbReference>
<keyword evidence="8 9" id="KW-0694">RNA-binding</keyword>
<gene>
    <name evidence="9 13" type="primary">rnc</name>
    <name evidence="13" type="ORF">H3309_03830</name>
</gene>
<evidence type="ECO:0000313" key="14">
    <source>
        <dbReference type="Proteomes" id="UP000515292"/>
    </source>
</evidence>
<evidence type="ECO:0000313" key="13">
    <source>
        <dbReference type="EMBL" id="QMW23630.1"/>
    </source>
</evidence>
<reference evidence="13 14" key="1">
    <citation type="submission" date="2020-07" db="EMBL/GenBank/DDBJ databases">
        <title>Complete genome sequence for Sandaracinobacter sp. M6.</title>
        <authorList>
            <person name="Tang Y."/>
            <person name="Liu Q."/>
            <person name="Guo Z."/>
            <person name="Lei P."/>
            <person name="Huang B."/>
        </authorList>
    </citation>
    <scope>NUCLEOTIDE SEQUENCE [LARGE SCALE GENOMIC DNA]</scope>
    <source>
        <strain evidence="13 14">M6</strain>
    </source>
</reference>
<comment type="subcellular location">
    <subcellularLocation>
        <location evidence="9">Cytoplasm</location>
    </subcellularLocation>
</comment>
<dbReference type="GO" id="GO:0019843">
    <property type="term" value="F:rRNA binding"/>
    <property type="evidence" value="ECO:0007669"/>
    <property type="project" value="UniProtKB-KW"/>
</dbReference>
<dbReference type="InterPro" id="IPR036389">
    <property type="entry name" value="RNase_III_sf"/>
</dbReference>
<dbReference type="GO" id="GO:0005737">
    <property type="term" value="C:cytoplasm"/>
    <property type="evidence" value="ECO:0007669"/>
    <property type="project" value="UniProtKB-SubCell"/>
</dbReference>
<dbReference type="HAMAP" id="MF_00104">
    <property type="entry name" value="RNase_III"/>
    <property type="match status" value="1"/>
</dbReference>
<dbReference type="CDD" id="cd10845">
    <property type="entry name" value="DSRM_RNAse_III_family"/>
    <property type="match status" value="1"/>
</dbReference>
<evidence type="ECO:0000259" key="11">
    <source>
        <dbReference type="PROSITE" id="PS50137"/>
    </source>
</evidence>
<dbReference type="RefSeq" id="WP_182297453.1">
    <property type="nucleotide sequence ID" value="NZ_CP059851.1"/>
</dbReference>
<feature type="active site" evidence="9">
    <location>
        <position position="44"/>
    </location>
</feature>
<protein>
    <recommendedName>
        <fullName evidence="9">Ribonuclease 3</fullName>
        <ecNumber evidence="9">3.1.26.3</ecNumber>
    </recommendedName>
    <alternativeName>
        <fullName evidence="9">Ribonuclease III</fullName>
        <shortName evidence="9">RNase III</shortName>
    </alternativeName>
</protein>
<dbReference type="PANTHER" id="PTHR11207">
    <property type="entry name" value="RIBONUCLEASE III"/>
    <property type="match status" value="1"/>
</dbReference>
<comment type="function">
    <text evidence="9">Digests double-stranded RNA. Involved in the processing of primary rRNA transcript to yield the immediate precursors to the large and small rRNAs (23S and 16S). Processes some mRNAs, and tRNAs when they are encoded in the rRNA operon. Processes pre-crRNA and tracrRNA of type II CRISPR loci if present in the organism.</text>
</comment>
<dbReference type="GO" id="GO:0008033">
    <property type="term" value="P:tRNA processing"/>
    <property type="evidence" value="ECO:0007669"/>
    <property type="project" value="UniProtKB-KW"/>
</dbReference>
<dbReference type="GO" id="GO:0003725">
    <property type="term" value="F:double-stranded RNA binding"/>
    <property type="evidence" value="ECO:0007669"/>
    <property type="project" value="TreeGrafter"/>
</dbReference>
<keyword evidence="7 9" id="KW-0378">Hydrolase</keyword>
<keyword evidence="9" id="KW-0699">rRNA-binding</keyword>
<keyword evidence="9" id="KW-0819">tRNA processing</keyword>
<dbReference type="GO" id="GO:0006364">
    <property type="term" value="P:rRNA processing"/>
    <property type="evidence" value="ECO:0007669"/>
    <property type="project" value="UniProtKB-UniRule"/>
</dbReference>
<dbReference type="PROSITE" id="PS00517">
    <property type="entry name" value="RNASE_3_1"/>
    <property type="match status" value="1"/>
</dbReference>
<dbReference type="FunFam" id="1.10.1520.10:FF:000001">
    <property type="entry name" value="Ribonuclease 3"/>
    <property type="match status" value="1"/>
</dbReference>
<dbReference type="Gene3D" id="1.10.1520.10">
    <property type="entry name" value="Ribonuclease III domain"/>
    <property type="match status" value="1"/>
</dbReference>
<name>A0A7G5IJT8_9SPHN</name>
<accession>A0A7G5IJT8</accession>
<proteinExistence type="inferred from homology"/>
<dbReference type="SUPFAM" id="SSF54768">
    <property type="entry name" value="dsRNA-binding domain-like"/>
    <property type="match status" value="1"/>
</dbReference>
<dbReference type="EC" id="3.1.26.3" evidence="9"/>
<evidence type="ECO:0000256" key="10">
    <source>
        <dbReference type="SAM" id="MobiDB-lite"/>
    </source>
</evidence>
<dbReference type="InterPro" id="IPR000999">
    <property type="entry name" value="RNase_III_dom"/>
</dbReference>
<evidence type="ECO:0000259" key="12">
    <source>
        <dbReference type="PROSITE" id="PS50142"/>
    </source>
</evidence>
<dbReference type="PROSITE" id="PS50137">
    <property type="entry name" value="DS_RBD"/>
    <property type="match status" value="1"/>
</dbReference>
<comment type="subunit">
    <text evidence="9">Homodimer.</text>
</comment>
<feature type="binding site" evidence="9">
    <location>
        <position position="116"/>
    </location>
    <ligand>
        <name>Mg(2+)</name>
        <dbReference type="ChEBI" id="CHEBI:18420"/>
    </ligand>
</feature>
<dbReference type="Pfam" id="PF14622">
    <property type="entry name" value="Ribonucleas_3_3"/>
    <property type="match status" value="1"/>
</dbReference>
<dbReference type="SUPFAM" id="SSF69065">
    <property type="entry name" value="RNase III domain-like"/>
    <property type="match status" value="1"/>
</dbReference>
<dbReference type="GO" id="GO:0046872">
    <property type="term" value="F:metal ion binding"/>
    <property type="evidence" value="ECO:0007669"/>
    <property type="project" value="UniProtKB-KW"/>
</dbReference>
<dbReference type="GO" id="GO:0006397">
    <property type="term" value="P:mRNA processing"/>
    <property type="evidence" value="ECO:0007669"/>
    <property type="project" value="UniProtKB-UniRule"/>
</dbReference>
<dbReference type="GO" id="GO:0010468">
    <property type="term" value="P:regulation of gene expression"/>
    <property type="evidence" value="ECO:0007669"/>
    <property type="project" value="TreeGrafter"/>
</dbReference>
<comment type="catalytic activity">
    <reaction evidence="1 9">
        <text>Endonucleolytic cleavage to 5'-phosphomonoester.</text>
        <dbReference type="EC" id="3.1.26.3"/>
    </reaction>
</comment>
<dbReference type="PANTHER" id="PTHR11207:SF0">
    <property type="entry name" value="RIBONUCLEASE 3"/>
    <property type="match status" value="1"/>
</dbReference>
<keyword evidence="9" id="KW-0479">Metal-binding</keyword>
<dbReference type="AlphaFoldDB" id="A0A7G5IJT8"/>
<sequence>MSAALAWAETRLGHRFADTSLLDRALTHKSLGGINYERLEFLGDRVLGAVMAAWLYQRFPDESEGQLTRRFATLVSRETCATVARALDVPAYVRLGTQARADGGSDSDNILGDVVEALIGALYCDAGVSVAERFILSAWATLVSAAAGPAKHPKSAIQEWAAAHGARDPLYELLGRFGPHHAPRFRVRLTVSPHPPVEAEGGSKQDAETEAARALMQQVAP</sequence>
<keyword evidence="3 9" id="KW-0698">rRNA processing</keyword>
<comment type="similarity">
    <text evidence="2">Belongs to the ribonuclease III family.</text>
</comment>
<dbReference type="SMART" id="SM00358">
    <property type="entry name" value="DSRM"/>
    <property type="match status" value="1"/>
</dbReference>
<evidence type="ECO:0000256" key="8">
    <source>
        <dbReference type="ARBA" id="ARBA00022884"/>
    </source>
</evidence>
<feature type="binding site" evidence="9">
    <location>
        <position position="40"/>
    </location>
    <ligand>
        <name>Mg(2+)</name>
        <dbReference type="ChEBI" id="CHEBI:18420"/>
    </ligand>
</feature>
<feature type="binding site" evidence="9">
    <location>
        <position position="113"/>
    </location>
    <ligand>
        <name>Mg(2+)</name>
        <dbReference type="ChEBI" id="CHEBI:18420"/>
    </ligand>
</feature>
<feature type="domain" description="RNase III" evidence="12">
    <location>
        <begin position="5"/>
        <end position="127"/>
    </location>
</feature>
<dbReference type="GO" id="GO:0004525">
    <property type="term" value="F:ribonuclease III activity"/>
    <property type="evidence" value="ECO:0007669"/>
    <property type="project" value="UniProtKB-UniRule"/>
</dbReference>
<evidence type="ECO:0000256" key="1">
    <source>
        <dbReference type="ARBA" id="ARBA00000109"/>
    </source>
</evidence>
<keyword evidence="9" id="KW-0963">Cytoplasm</keyword>
<keyword evidence="14" id="KW-1185">Reference proteome</keyword>
<dbReference type="Proteomes" id="UP000515292">
    <property type="component" value="Chromosome"/>
</dbReference>
<feature type="active site" evidence="9">
    <location>
        <position position="116"/>
    </location>
</feature>
<evidence type="ECO:0000256" key="5">
    <source>
        <dbReference type="ARBA" id="ARBA00022722"/>
    </source>
</evidence>
<keyword evidence="5 9" id="KW-0540">Nuclease</keyword>
<dbReference type="Pfam" id="PF00035">
    <property type="entry name" value="dsrm"/>
    <property type="match status" value="1"/>
</dbReference>
<evidence type="ECO:0000256" key="4">
    <source>
        <dbReference type="ARBA" id="ARBA00022664"/>
    </source>
</evidence>
<evidence type="ECO:0000256" key="6">
    <source>
        <dbReference type="ARBA" id="ARBA00022759"/>
    </source>
</evidence>
<organism evidence="13 14">
    <name type="scientific">Sandaracinobacteroides saxicola</name>
    <dbReference type="NCBI Taxonomy" id="2759707"/>
    <lineage>
        <taxon>Bacteria</taxon>
        <taxon>Pseudomonadati</taxon>
        <taxon>Pseudomonadota</taxon>
        <taxon>Alphaproteobacteria</taxon>
        <taxon>Sphingomonadales</taxon>
        <taxon>Sphingosinicellaceae</taxon>
        <taxon>Sandaracinobacteroides</taxon>
    </lineage>
</organism>
<keyword evidence="6 9" id="KW-0255">Endonuclease</keyword>
<keyword evidence="4 9" id="KW-0507">mRNA processing</keyword>
<evidence type="ECO:0000256" key="3">
    <source>
        <dbReference type="ARBA" id="ARBA00022552"/>
    </source>
</evidence>
<feature type="region of interest" description="Disordered" evidence="10">
    <location>
        <begin position="192"/>
        <end position="221"/>
    </location>
</feature>
<dbReference type="NCBIfam" id="TIGR02191">
    <property type="entry name" value="RNaseIII"/>
    <property type="match status" value="1"/>
</dbReference>
<dbReference type="InterPro" id="IPR014720">
    <property type="entry name" value="dsRBD_dom"/>
</dbReference>
<dbReference type="KEGG" id="sand:H3309_03830"/>
<evidence type="ECO:0000256" key="7">
    <source>
        <dbReference type="ARBA" id="ARBA00022801"/>
    </source>
</evidence>
<dbReference type="Gene3D" id="3.30.160.20">
    <property type="match status" value="1"/>
</dbReference>
<keyword evidence="9" id="KW-0460">Magnesium</keyword>
<feature type="domain" description="DRBM" evidence="11">
    <location>
        <begin position="152"/>
        <end position="221"/>
    </location>
</feature>